<dbReference type="HOGENOM" id="CLU_011591_0_0_1"/>
<dbReference type="InterPro" id="IPR009030">
    <property type="entry name" value="Growth_fac_rcpt_cys_sf"/>
</dbReference>
<evidence type="ECO:0000313" key="3">
    <source>
        <dbReference type="Proteomes" id="UP000000600"/>
    </source>
</evidence>
<evidence type="ECO:0000313" key="2">
    <source>
        <dbReference type="EMBL" id="CAK88405.1"/>
    </source>
</evidence>
<sequence length="1216" mass="142139">MKTFYFLHFFSFLETIHTQYLTSVDSFFQTKETILALNGEITNDFGIVFGIWSKYNPLNKISQGGIIGVMDSNCFHQMNFMRESFGQLELLYYDCLYPESQTIKKILAYNTAEGLQHVYKVEIDTFEYENVWYLFELLYSPSANKLEVIMVKEDQFVLHKLLDVNIIKTENLILTIGSDLIVQNSNIESIEVGSRFSYFPGQIKLLKVNQKIITKLDPQILGKAVYVLFFDTISEQQCKQNNQYSLLDQDITWLDKKIFLSQNVNINSFTFSGWYKIKEIHQFDDKFTFQFLRIMPNFENDQFSNPNLSPFQLFYKISSNSNKILITTYSYKFPSITLDFTNIDNAFIISKEFEILHKFTFWHYLLVKLVDDQIFISITFYDSPVIYEYSDFYKVKQFHNIQFKLLQGNLENSALNYINIQTRNQYFYNCQFQIEQQKCHYSCKECDGPTETDCLSCPEESSRIYQSQYKSCICPHQYYDDKVNQNCKSYSDLLLIINEMQIENGCKFGYFEFDDSCQACPSIISNSLTTCLECIQNVKGWKQNSYCQTTLYINSNGYTVKTISEEDYNYYVFDGSEFSICRFCDQSSLSNLDNLYQDFNFLTSKFMLFCKFNNNIFDTSFINDICFECNLPNCRICSLEITHIRCIQCKISFNLINGICTNKFEVQKNNSCIPPLYKNSNGECKRCILANCKYCFEFNKIDLQKSTLHAGFNKFDSDENLALGCALCEENFIYDFIIGECIQKQSSLPNCIRSFINLENQEICTLSSTDFNIAPEIINCNKFIQNCLQCLLTPQSVIKCIICQSGFTSSINLGNCYPNSFADAKVVIEGQTQNFDAWVQRVQSFMMKFLPNQYFYLRPYDEQTLLQFQVECKEGYKLNFQQDCKKYCTSDCLECLQSINSDYFTCAKCPLNQYYQPILSEADGQCLECAELCEVCERRSEAEIYKLNPNFKINEINRKYTNKCIRKISNPNVLIDPQLLIPKYCFVLICNQEMIIELANYFDVDTQINVQYCNQIGINNISILFIYKNDIDYNNRVLCKTELKTKIFSLRVIKLVLTFSENNFNSVNLSGFDQIEINDAHFLFKTQDHIQFENKQQPVLLFLKKIIINQSSISNVNSVFDSDLFGDITLKDILIIDSNFNNSSFFNLKYISGIIKIEKMIIKQCNFTNSSFFQLFNNHIKNVQNRKIKRINEMATLVNSFVYHFFSTQSTSEMLI</sequence>
<feature type="chain" id="PRO_5002624555" description="TNFR-Cys domain-containing protein" evidence="1">
    <location>
        <begin position="19"/>
        <end position="1216"/>
    </location>
</feature>
<dbReference type="EMBL" id="CT868649">
    <property type="protein sequence ID" value="CAK88405.1"/>
    <property type="molecule type" value="Genomic_DNA"/>
</dbReference>
<dbReference type="InterPro" id="IPR006212">
    <property type="entry name" value="Furin_repeat"/>
</dbReference>
<keyword evidence="3" id="KW-1185">Reference proteome</keyword>
<evidence type="ECO:0000256" key="1">
    <source>
        <dbReference type="SAM" id="SignalP"/>
    </source>
</evidence>
<organism evidence="2 3">
    <name type="scientific">Paramecium tetraurelia</name>
    <dbReference type="NCBI Taxonomy" id="5888"/>
    <lineage>
        <taxon>Eukaryota</taxon>
        <taxon>Sar</taxon>
        <taxon>Alveolata</taxon>
        <taxon>Ciliophora</taxon>
        <taxon>Intramacronucleata</taxon>
        <taxon>Oligohymenophorea</taxon>
        <taxon>Peniculida</taxon>
        <taxon>Parameciidae</taxon>
        <taxon>Paramecium</taxon>
    </lineage>
</organism>
<dbReference type="OMA" id="CILANCK"/>
<dbReference type="OrthoDB" id="300641at2759"/>
<dbReference type="GeneID" id="5041587"/>
<proteinExistence type="predicted"/>
<accession>A0DZD8</accession>
<dbReference type="SUPFAM" id="SSF57184">
    <property type="entry name" value="Growth factor receptor domain"/>
    <property type="match status" value="1"/>
</dbReference>
<feature type="signal peptide" evidence="1">
    <location>
        <begin position="1"/>
        <end position="18"/>
    </location>
</feature>
<gene>
    <name evidence="2" type="ORF">GSPATT00003374001</name>
</gene>
<dbReference type="CDD" id="cd00064">
    <property type="entry name" value="FU"/>
    <property type="match status" value="1"/>
</dbReference>
<reference evidence="2 3" key="1">
    <citation type="journal article" date="2006" name="Nature">
        <title>Global trends of whole-genome duplications revealed by the ciliate Paramecium tetraurelia.</title>
        <authorList>
            <consortium name="Genoscope"/>
            <person name="Aury J.-M."/>
            <person name="Jaillon O."/>
            <person name="Duret L."/>
            <person name="Noel B."/>
            <person name="Jubin C."/>
            <person name="Porcel B.M."/>
            <person name="Segurens B."/>
            <person name="Daubin V."/>
            <person name="Anthouard V."/>
            <person name="Aiach N."/>
            <person name="Arnaiz O."/>
            <person name="Billaut A."/>
            <person name="Beisson J."/>
            <person name="Blanc I."/>
            <person name="Bouhouche K."/>
            <person name="Camara F."/>
            <person name="Duharcourt S."/>
            <person name="Guigo R."/>
            <person name="Gogendeau D."/>
            <person name="Katinka M."/>
            <person name="Keller A.-M."/>
            <person name="Kissmehl R."/>
            <person name="Klotz C."/>
            <person name="Koll F."/>
            <person name="Le Moue A."/>
            <person name="Lepere C."/>
            <person name="Malinsky S."/>
            <person name="Nowacki M."/>
            <person name="Nowak J.K."/>
            <person name="Plattner H."/>
            <person name="Poulain J."/>
            <person name="Ruiz F."/>
            <person name="Serrano V."/>
            <person name="Zagulski M."/>
            <person name="Dessen P."/>
            <person name="Betermier M."/>
            <person name="Weissenbach J."/>
            <person name="Scarpelli C."/>
            <person name="Schachter V."/>
            <person name="Sperling L."/>
            <person name="Meyer E."/>
            <person name="Cohen J."/>
            <person name="Wincker P."/>
        </authorList>
    </citation>
    <scope>NUCLEOTIDE SEQUENCE [LARGE SCALE GENOMIC DNA]</scope>
    <source>
        <strain evidence="2 3">Stock d4-2</strain>
    </source>
</reference>
<protein>
    <recommendedName>
        <fullName evidence="4">TNFR-Cys domain-containing protein</fullName>
    </recommendedName>
</protein>
<name>A0DZD8_PARTE</name>
<dbReference type="RefSeq" id="XP_001455802.1">
    <property type="nucleotide sequence ID" value="XM_001455765.1"/>
</dbReference>
<evidence type="ECO:0008006" key="4">
    <source>
        <dbReference type="Google" id="ProtNLM"/>
    </source>
</evidence>
<dbReference type="STRING" id="5888.A0DZD8"/>
<dbReference type="AlphaFoldDB" id="A0DZD8"/>
<dbReference type="Proteomes" id="UP000000600">
    <property type="component" value="Unassembled WGS sequence"/>
</dbReference>
<keyword evidence="1" id="KW-0732">Signal</keyword>
<dbReference type="KEGG" id="ptm:GSPATT00003374001"/>
<dbReference type="InParanoid" id="A0DZD8"/>